<feature type="compositionally biased region" description="Basic and acidic residues" evidence="1">
    <location>
        <begin position="744"/>
        <end position="759"/>
    </location>
</feature>
<evidence type="ECO:0000256" key="1">
    <source>
        <dbReference type="SAM" id="MobiDB-lite"/>
    </source>
</evidence>
<comment type="caution">
    <text evidence="2">The sequence shown here is derived from an EMBL/GenBank/DDBJ whole genome shotgun (WGS) entry which is preliminary data.</text>
</comment>
<feature type="compositionally biased region" description="Low complexity" evidence="1">
    <location>
        <begin position="445"/>
        <end position="454"/>
    </location>
</feature>
<keyword evidence="3" id="KW-1185">Reference proteome</keyword>
<name>A0ABQ5KJF4_9EUKA</name>
<feature type="compositionally biased region" description="Low complexity" evidence="1">
    <location>
        <begin position="362"/>
        <end position="373"/>
    </location>
</feature>
<feature type="compositionally biased region" description="Polar residues" evidence="1">
    <location>
        <begin position="721"/>
        <end position="742"/>
    </location>
</feature>
<feature type="compositionally biased region" description="Basic and acidic residues" evidence="1">
    <location>
        <begin position="649"/>
        <end position="659"/>
    </location>
</feature>
<sequence>MDLFKQMRAVAQMADAGKTTIVQNSSVQYDPEAAQFFLPSQKPFLTQEDVETSFNNSSQFDKQFAETLLKREQTPIHRSLLSNPKPVSLLAKKRHYLSKKWIKQLLLAQENVELKIPVWHGDYVSDISSYEPFSLARSHIHTKIEPLVGPKVCDLIFSSLIPILSTPPTPLSRDPLFPSFHVFTEDQAIKCIEQYISRFDGATIDRIEGESASAARKIREARIKERKQQRTRLIEESQDKSFRERVGKTDPSLKSSVIHLNGLELTPTGEHVAQVRKAVSSPSLAHLKMLSREKEVWNKRQADRKKLMDQEKMKTITFTPDLSLTRSKSVGHKRMRNSYMRHTKSTYIKTIGVTPKRDGHPHSSSSPVSPCSPGLASQAAVSSGSLSGKHSTIPSLTLNSVDIEVQRHCTFSPRIDTDESTSGRRKRDGPSPIHHSHGSASPVTRSRSQSQSQRRFPRYLDEDGEESLSRHDILYNMALSGRGYSTYQSSNHPDSAASVDISLHPERRTIIDKAVEDHKMLRERRVSMGAKPEEPKQSVTLRGTRVRRRRTVGASSSMNSSQPMFLSSSSVPYLLGDRRESLSEMSVSACDLDLQEKGQASQDGRGYSTYQSSNHPDSAASVDISLHPERRTIIDKAVEDHKMLRERRVSMGAKPEEPKQSVTLRGTRVRRRRTVGASSSMNSSQPMFLSSSSVPYLLGDRRESLSEMSVSACDLDLQEKGQASQELPQQGQPVTTEPSGTLQGKEEPVDEEQHRQTGKEEEEEEEVDVPEKVLTSKLRSVMNCEESEKSTGVDESEMKHEDLVLRREVDVFSSIPRSPGDEKFPLDTELEKNESLASIPQAQRSVIAALFPL</sequence>
<feature type="region of interest" description="Disordered" evidence="1">
    <location>
        <begin position="596"/>
        <end position="621"/>
    </location>
</feature>
<feature type="compositionally biased region" description="Polar residues" evidence="1">
    <location>
        <begin position="677"/>
        <end position="691"/>
    </location>
</feature>
<feature type="region of interest" description="Disordered" evidence="1">
    <location>
        <begin position="528"/>
        <end position="563"/>
    </location>
</feature>
<feature type="compositionally biased region" description="Basic and acidic residues" evidence="1">
    <location>
        <begin position="786"/>
        <end position="799"/>
    </location>
</feature>
<dbReference type="Proteomes" id="UP001057375">
    <property type="component" value="Unassembled WGS sequence"/>
</dbReference>
<feature type="compositionally biased region" description="Polar residues" evidence="1">
    <location>
        <begin position="598"/>
        <end position="616"/>
    </location>
</feature>
<organism evidence="2 3">
    <name type="scientific">Aduncisulcus paluster</name>
    <dbReference type="NCBI Taxonomy" id="2918883"/>
    <lineage>
        <taxon>Eukaryota</taxon>
        <taxon>Metamonada</taxon>
        <taxon>Carpediemonas-like organisms</taxon>
        <taxon>Aduncisulcus</taxon>
    </lineage>
</organism>
<feature type="region of interest" description="Disordered" evidence="1">
    <location>
        <begin position="649"/>
        <end position="691"/>
    </location>
</feature>
<gene>
    <name evidence="2" type="ORF">ADUPG1_006754</name>
</gene>
<proteinExistence type="predicted"/>
<feature type="compositionally biased region" description="Polar residues" evidence="1">
    <location>
        <begin position="379"/>
        <end position="392"/>
    </location>
</feature>
<feature type="region of interest" description="Disordered" evidence="1">
    <location>
        <begin position="352"/>
        <end position="392"/>
    </location>
</feature>
<reference evidence="2" key="1">
    <citation type="submission" date="2022-03" db="EMBL/GenBank/DDBJ databases">
        <title>Draft genome sequence of Aduncisulcus paluster, a free-living microaerophilic Fornicata.</title>
        <authorList>
            <person name="Yuyama I."/>
            <person name="Kume K."/>
            <person name="Tamura T."/>
            <person name="Inagaki Y."/>
            <person name="Hashimoto T."/>
        </authorList>
    </citation>
    <scope>NUCLEOTIDE SEQUENCE</scope>
    <source>
        <strain evidence="2">NY0171</strain>
    </source>
</reference>
<evidence type="ECO:0000313" key="3">
    <source>
        <dbReference type="Proteomes" id="UP001057375"/>
    </source>
</evidence>
<protein>
    <submittedName>
        <fullName evidence="2">Uncharacterized protein</fullName>
    </submittedName>
</protein>
<feature type="region of interest" description="Disordered" evidence="1">
    <location>
        <begin position="229"/>
        <end position="248"/>
    </location>
</feature>
<evidence type="ECO:0000313" key="2">
    <source>
        <dbReference type="EMBL" id="GKT32657.1"/>
    </source>
</evidence>
<feature type="compositionally biased region" description="Polar residues" evidence="1">
    <location>
        <begin position="554"/>
        <end position="563"/>
    </location>
</feature>
<dbReference type="EMBL" id="BQXS01010025">
    <property type="protein sequence ID" value="GKT32657.1"/>
    <property type="molecule type" value="Genomic_DNA"/>
</dbReference>
<feature type="region of interest" description="Disordered" evidence="1">
    <location>
        <begin position="721"/>
        <end position="799"/>
    </location>
</feature>
<accession>A0ABQ5KJF4</accession>
<feature type="region of interest" description="Disordered" evidence="1">
    <location>
        <begin position="410"/>
        <end position="465"/>
    </location>
</feature>